<reference evidence="2" key="2">
    <citation type="journal article" date="2021" name="Genome Biol. Evol.">
        <title>Developing a high-quality reference genome for a parasitic bivalve with doubly uniparental inheritance (Bivalvia: Unionida).</title>
        <authorList>
            <person name="Smith C.H."/>
        </authorList>
    </citation>
    <scope>NUCLEOTIDE SEQUENCE</scope>
    <source>
        <strain evidence="2">CHS0354</strain>
        <tissue evidence="2">Mantle</tissue>
    </source>
</reference>
<dbReference type="AlphaFoldDB" id="A0AAE0SFQ3"/>
<accession>A0AAE0SFQ3</accession>
<organism evidence="2 3">
    <name type="scientific">Potamilus streckersoni</name>
    <dbReference type="NCBI Taxonomy" id="2493646"/>
    <lineage>
        <taxon>Eukaryota</taxon>
        <taxon>Metazoa</taxon>
        <taxon>Spiralia</taxon>
        <taxon>Lophotrochozoa</taxon>
        <taxon>Mollusca</taxon>
        <taxon>Bivalvia</taxon>
        <taxon>Autobranchia</taxon>
        <taxon>Heteroconchia</taxon>
        <taxon>Palaeoheterodonta</taxon>
        <taxon>Unionida</taxon>
        <taxon>Unionoidea</taxon>
        <taxon>Unionidae</taxon>
        <taxon>Ambleminae</taxon>
        <taxon>Lampsilini</taxon>
        <taxon>Potamilus</taxon>
    </lineage>
</organism>
<dbReference type="Proteomes" id="UP001195483">
    <property type="component" value="Unassembled WGS sequence"/>
</dbReference>
<comment type="caution">
    <text evidence="2">The sequence shown here is derived from an EMBL/GenBank/DDBJ whole genome shotgun (WGS) entry which is preliminary data.</text>
</comment>
<evidence type="ECO:0000313" key="3">
    <source>
        <dbReference type="Proteomes" id="UP001195483"/>
    </source>
</evidence>
<proteinExistence type="predicted"/>
<evidence type="ECO:0000256" key="1">
    <source>
        <dbReference type="SAM" id="MobiDB-lite"/>
    </source>
</evidence>
<dbReference type="EMBL" id="JAEAOA010002331">
    <property type="protein sequence ID" value="KAK3591126.1"/>
    <property type="molecule type" value="Genomic_DNA"/>
</dbReference>
<sequence length="312" mass="36436">MASTTMEYGRPEISGSTLKLMYQSDDDYATADNASTTFSVQSGYASSMRTDNYVPISRMSRNSKVSSSLPSILNLYRQPIREETTIENISEERSAEKRCGKNKRRERQSKEQKKTVDWDNVHERRASKETRSIRVESVALEQLEKYDAYVNAITSKVERQREARRLYNEASQARLQQQYEQEKTKLRLRRGPKHEYIHDMSYLKKLPESKFCKMVRLSDDLRKKGMLRGQQDLERFWEDFKKRSTIDEDGILSDVPNTLAEWLVNRKPAKLPEIRHDNADVDEAATIHKKKRKKRKKPGNLSEMVYPTEGVA</sequence>
<feature type="region of interest" description="Disordered" evidence="1">
    <location>
        <begin position="275"/>
        <end position="312"/>
    </location>
</feature>
<keyword evidence="3" id="KW-1185">Reference proteome</keyword>
<evidence type="ECO:0000313" key="2">
    <source>
        <dbReference type="EMBL" id="KAK3591126.1"/>
    </source>
</evidence>
<reference evidence="2" key="3">
    <citation type="submission" date="2023-05" db="EMBL/GenBank/DDBJ databases">
        <authorList>
            <person name="Smith C.H."/>
        </authorList>
    </citation>
    <scope>NUCLEOTIDE SEQUENCE</scope>
    <source>
        <strain evidence="2">CHS0354</strain>
        <tissue evidence="2">Mantle</tissue>
    </source>
</reference>
<feature type="region of interest" description="Disordered" evidence="1">
    <location>
        <begin position="91"/>
        <end position="116"/>
    </location>
</feature>
<protein>
    <submittedName>
        <fullName evidence="2">Uncharacterized protein</fullName>
    </submittedName>
</protein>
<gene>
    <name evidence="2" type="ORF">CHS0354_040189</name>
</gene>
<feature type="compositionally biased region" description="Basic residues" evidence="1">
    <location>
        <begin position="287"/>
        <end position="298"/>
    </location>
</feature>
<name>A0AAE0SFQ3_9BIVA</name>
<reference evidence="2" key="1">
    <citation type="journal article" date="2021" name="Genome Biol. Evol.">
        <title>A High-Quality Reference Genome for a Parasitic Bivalve with Doubly Uniparental Inheritance (Bivalvia: Unionida).</title>
        <authorList>
            <person name="Smith C.H."/>
        </authorList>
    </citation>
    <scope>NUCLEOTIDE SEQUENCE</scope>
    <source>
        <strain evidence="2">CHS0354</strain>
    </source>
</reference>